<reference evidence="6 7" key="1">
    <citation type="journal article" date="2019" name="Sci. Rep.">
        <title>Orb-weaving spider Araneus ventricosus genome elucidates the spidroin gene catalogue.</title>
        <authorList>
            <person name="Kono N."/>
            <person name="Nakamura H."/>
            <person name="Ohtoshi R."/>
            <person name="Moran D.A.P."/>
            <person name="Shinohara A."/>
            <person name="Yoshida Y."/>
            <person name="Fujiwara M."/>
            <person name="Mori M."/>
            <person name="Tomita M."/>
            <person name="Arakawa K."/>
        </authorList>
    </citation>
    <scope>NUCLEOTIDE SEQUENCE [LARGE SCALE GENOMIC DNA]</scope>
</reference>
<dbReference type="GO" id="GO:0005615">
    <property type="term" value="C:extracellular space"/>
    <property type="evidence" value="ECO:0007669"/>
    <property type="project" value="TreeGrafter"/>
</dbReference>
<dbReference type="GO" id="GO:0016298">
    <property type="term" value="F:lipase activity"/>
    <property type="evidence" value="ECO:0007669"/>
    <property type="project" value="InterPro"/>
</dbReference>
<dbReference type="Pfam" id="PF00151">
    <property type="entry name" value="Lipase"/>
    <property type="match status" value="1"/>
</dbReference>
<dbReference type="PANTHER" id="PTHR11610">
    <property type="entry name" value="LIPASE"/>
    <property type="match status" value="1"/>
</dbReference>
<dbReference type="OrthoDB" id="6421185at2759"/>
<keyword evidence="3" id="KW-0964">Secreted</keyword>
<dbReference type="InterPro" id="IPR000734">
    <property type="entry name" value="TAG_lipase"/>
</dbReference>
<dbReference type="EMBL" id="BGPR01017648">
    <property type="protein sequence ID" value="GBN76807.1"/>
    <property type="molecule type" value="Genomic_DNA"/>
</dbReference>
<dbReference type="AlphaFoldDB" id="A0A4Y2RLX3"/>
<feature type="domain" description="Lipase" evidence="5">
    <location>
        <begin position="19"/>
        <end position="251"/>
    </location>
</feature>
<dbReference type="Proteomes" id="UP000499080">
    <property type="component" value="Unassembled WGS sequence"/>
</dbReference>
<dbReference type="PANTHER" id="PTHR11610:SF173">
    <property type="entry name" value="LIPASE DOMAIN-CONTAINING PROTEIN-RELATED"/>
    <property type="match status" value="1"/>
</dbReference>
<comment type="caution">
    <text evidence="6">The sequence shown here is derived from an EMBL/GenBank/DDBJ whole genome shotgun (WGS) entry which is preliminary data.</text>
</comment>
<sequence length="259" mass="29055">MINKIIFIGYKKCALLDYGSYNVILVDWTLYNNFPFALSYRNARIFGIKVAEMMKFTGNHTKVSPETFHCIGHSLGSHVCGQAGRLTPNLGRITGLDPGGISKFLMLKPNIRLRYEDAKFVDVIHTSDIYSGTGTGYLDALGHMDFYPNGGVQQRHCQTGRRYKLITEKVLTIQTALDKGVCNHYIVLAYFRYSILNNCRFVATECGNFSSYMQNMCSPDGSPITAEMGFPSEKISGLPPGSKFFLETLEFPPYCEGRK</sequence>
<dbReference type="Gene3D" id="3.40.50.1820">
    <property type="entry name" value="alpha/beta hydrolase"/>
    <property type="match status" value="1"/>
</dbReference>
<dbReference type="GO" id="GO:0016042">
    <property type="term" value="P:lipid catabolic process"/>
    <property type="evidence" value="ECO:0007669"/>
    <property type="project" value="TreeGrafter"/>
</dbReference>
<comment type="similarity">
    <text evidence="2 4">Belongs to the AB hydrolase superfamily. Lipase family.</text>
</comment>
<evidence type="ECO:0000256" key="3">
    <source>
        <dbReference type="ARBA" id="ARBA00022525"/>
    </source>
</evidence>
<proteinExistence type="inferred from homology"/>
<dbReference type="SUPFAM" id="SSF53474">
    <property type="entry name" value="alpha/beta-Hydrolases"/>
    <property type="match status" value="1"/>
</dbReference>
<evidence type="ECO:0000256" key="2">
    <source>
        <dbReference type="ARBA" id="ARBA00010701"/>
    </source>
</evidence>
<comment type="subcellular location">
    <subcellularLocation>
        <location evidence="1">Secreted</location>
    </subcellularLocation>
</comment>
<evidence type="ECO:0000256" key="4">
    <source>
        <dbReference type="RuleBase" id="RU004262"/>
    </source>
</evidence>
<dbReference type="InterPro" id="IPR029058">
    <property type="entry name" value="AB_hydrolase_fold"/>
</dbReference>
<accession>A0A4Y2RLX3</accession>
<keyword evidence="7" id="KW-1185">Reference proteome</keyword>
<evidence type="ECO:0000256" key="1">
    <source>
        <dbReference type="ARBA" id="ARBA00004613"/>
    </source>
</evidence>
<gene>
    <name evidence="6" type="primary">PNLIP_3</name>
    <name evidence="6" type="ORF">AVEN_48509_1</name>
</gene>
<protein>
    <submittedName>
        <fullName evidence="6">Pancreatic triacylglycerol lipase</fullName>
    </submittedName>
</protein>
<name>A0A4Y2RLX3_ARAVE</name>
<dbReference type="InterPro" id="IPR013818">
    <property type="entry name" value="Lipase"/>
</dbReference>
<evidence type="ECO:0000259" key="5">
    <source>
        <dbReference type="Pfam" id="PF00151"/>
    </source>
</evidence>
<dbReference type="PRINTS" id="PR00821">
    <property type="entry name" value="TAGLIPASE"/>
</dbReference>
<evidence type="ECO:0000313" key="6">
    <source>
        <dbReference type="EMBL" id="GBN76807.1"/>
    </source>
</evidence>
<evidence type="ECO:0000313" key="7">
    <source>
        <dbReference type="Proteomes" id="UP000499080"/>
    </source>
</evidence>
<organism evidence="6 7">
    <name type="scientific">Araneus ventricosus</name>
    <name type="common">Orbweaver spider</name>
    <name type="synonym">Epeira ventricosa</name>
    <dbReference type="NCBI Taxonomy" id="182803"/>
    <lineage>
        <taxon>Eukaryota</taxon>
        <taxon>Metazoa</taxon>
        <taxon>Ecdysozoa</taxon>
        <taxon>Arthropoda</taxon>
        <taxon>Chelicerata</taxon>
        <taxon>Arachnida</taxon>
        <taxon>Araneae</taxon>
        <taxon>Araneomorphae</taxon>
        <taxon>Entelegynae</taxon>
        <taxon>Araneoidea</taxon>
        <taxon>Araneidae</taxon>
        <taxon>Araneus</taxon>
    </lineage>
</organism>